<evidence type="ECO:0000313" key="3">
    <source>
        <dbReference type="Proteomes" id="UP000824099"/>
    </source>
</evidence>
<dbReference type="AlphaFoldDB" id="A0A9D1MQ70"/>
<name>A0A9D1MQ70_9FIRM</name>
<organism evidence="2 3">
    <name type="scientific">Candidatus Avacidaminococcus intestinavium</name>
    <dbReference type="NCBI Taxonomy" id="2840684"/>
    <lineage>
        <taxon>Bacteria</taxon>
        <taxon>Bacillati</taxon>
        <taxon>Bacillota</taxon>
        <taxon>Negativicutes</taxon>
        <taxon>Acidaminococcales</taxon>
        <taxon>Acidaminococcaceae</taxon>
        <taxon>Acidaminococcaceae incertae sedis</taxon>
        <taxon>Candidatus Avacidaminococcus</taxon>
    </lineage>
</organism>
<keyword evidence="1" id="KW-0472">Membrane</keyword>
<feature type="transmembrane region" description="Helical" evidence="1">
    <location>
        <begin position="12"/>
        <end position="38"/>
    </location>
</feature>
<keyword evidence="1" id="KW-1133">Transmembrane helix</keyword>
<proteinExistence type="predicted"/>
<reference evidence="2" key="2">
    <citation type="journal article" date="2021" name="PeerJ">
        <title>Extensive microbial diversity within the chicken gut microbiome revealed by metagenomics and culture.</title>
        <authorList>
            <person name="Gilroy R."/>
            <person name="Ravi A."/>
            <person name="Getino M."/>
            <person name="Pursley I."/>
            <person name="Horton D.L."/>
            <person name="Alikhan N.F."/>
            <person name="Baker D."/>
            <person name="Gharbi K."/>
            <person name="Hall N."/>
            <person name="Watson M."/>
            <person name="Adriaenssens E.M."/>
            <person name="Foster-Nyarko E."/>
            <person name="Jarju S."/>
            <person name="Secka A."/>
            <person name="Antonio M."/>
            <person name="Oren A."/>
            <person name="Chaudhuri R.R."/>
            <person name="La Ragione R."/>
            <person name="Hildebrand F."/>
            <person name="Pallen M.J."/>
        </authorList>
    </citation>
    <scope>NUCLEOTIDE SEQUENCE</scope>
    <source>
        <strain evidence="2">CHK160-1198</strain>
    </source>
</reference>
<evidence type="ECO:0000313" key="2">
    <source>
        <dbReference type="EMBL" id="HIU64109.1"/>
    </source>
</evidence>
<evidence type="ECO:0000256" key="1">
    <source>
        <dbReference type="SAM" id="Phobius"/>
    </source>
</evidence>
<dbReference type="Proteomes" id="UP000824099">
    <property type="component" value="Unassembled WGS sequence"/>
</dbReference>
<accession>A0A9D1MQ70</accession>
<reference evidence="2" key="1">
    <citation type="submission" date="2020-10" db="EMBL/GenBank/DDBJ databases">
        <authorList>
            <person name="Gilroy R."/>
        </authorList>
    </citation>
    <scope>NUCLEOTIDE SEQUENCE</scope>
    <source>
        <strain evidence="2">CHK160-1198</strain>
    </source>
</reference>
<dbReference type="EMBL" id="DVNI01000052">
    <property type="protein sequence ID" value="HIU64109.1"/>
    <property type="molecule type" value="Genomic_DNA"/>
</dbReference>
<comment type="caution">
    <text evidence="2">The sequence shown here is derived from an EMBL/GenBank/DDBJ whole genome shotgun (WGS) entry which is preliminary data.</text>
</comment>
<feature type="non-terminal residue" evidence="2">
    <location>
        <position position="1"/>
    </location>
</feature>
<sequence length="47" mass="5182">ILLYKQIILEEGFAIFATIIVTSIIVMVVTGLTVDFLLKRSEGKNNG</sequence>
<protein>
    <submittedName>
        <fullName evidence="2">Uncharacterized protein</fullName>
    </submittedName>
</protein>
<keyword evidence="1" id="KW-0812">Transmembrane</keyword>
<gene>
    <name evidence="2" type="ORF">IAB06_03585</name>
</gene>